<keyword evidence="5" id="KW-1185">Reference proteome</keyword>
<evidence type="ECO:0000256" key="2">
    <source>
        <dbReference type="SAM" id="MobiDB-lite"/>
    </source>
</evidence>
<dbReference type="InterPro" id="IPR010095">
    <property type="entry name" value="Cas12f1-like_TNB"/>
</dbReference>
<feature type="compositionally biased region" description="Low complexity" evidence="2">
    <location>
        <begin position="769"/>
        <end position="783"/>
    </location>
</feature>
<evidence type="ECO:0000256" key="1">
    <source>
        <dbReference type="ARBA" id="ARBA00023125"/>
    </source>
</evidence>
<gene>
    <name evidence="4" type="ORF">BGZ95_000556</name>
</gene>
<organism evidence="4 5">
    <name type="scientific">Linnemannia exigua</name>
    <dbReference type="NCBI Taxonomy" id="604196"/>
    <lineage>
        <taxon>Eukaryota</taxon>
        <taxon>Fungi</taxon>
        <taxon>Fungi incertae sedis</taxon>
        <taxon>Mucoromycota</taxon>
        <taxon>Mortierellomycotina</taxon>
        <taxon>Mortierellomycetes</taxon>
        <taxon>Mortierellales</taxon>
        <taxon>Mortierellaceae</taxon>
        <taxon>Linnemannia</taxon>
    </lineage>
</organism>
<comment type="caution">
    <text evidence="4">The sequence shown here is derived from an EMBL/GenBank/DDBJ whole genome shotgun (WGS) entry which is preliminary data.</text>
</comment>
<sequence length="813" mass="90434">MEKFHNALSVFVDRQQTKVVDSGSQSDIQVRYERLSARFENVCAMHKESMKSQVFQQISDCGVPVRCIQGVETTSTATRAFQDRFRVYQCNIGCGGCRTRSTDQDKDTASSPEPCHVMILGRYYITKQFKWKPPKIIPEVTNSPSTSTVAKKDTDKKANAILKERSTSSSRTVKQKYVKSLSWHHPTPSLEVGLLEPNTKRIFTDRPELQQAVVDCIKGASTKTVGVKRQAQQLIGEFIETLKTQIENEVAEARDDVSEGETLSETKRLEIRSKANSIDGSQQHSDDTDLDEKGDKQEQFLLSFLIYLYSNNLSNKNSEIGKAVDGYVAILVKFGLFVGGSHLLHDKVSAPQGQGRLEQDIVFCIQEDVSAVENYLALNEHIPNSWRIVPITSSQQAFVSFSELELGRHCETLARNERQQHEILILDAGQAYPIGAYAYLPNDLIEADNGKEKANQGAAMEGVTTTDLEPSVDATSGPSSMPNVASSTSGAIAADSTLVLAPCPAFDPANDPDPGGVPSSSSSSSPVHFNLAVKQKAVYQPVFRFRRWLDHEKSLVPEGQDKSIHSLELHLPPLRGQSASVIGYTRELEEVEERLKSFYAGDHHWFNRYRWDMSRAKHKEYQLMAERLLNIVRGSLGRCIEDNKEQDPILIGVGLGQFASNIKLGSLHSTFLAYFIRTVRSLGYIVLGINEFYTSKKCPHCMLFVAQVALRSLYCYNCSIYFHRDVLAAENMSLIVRERLHTQTRLRHLQPINADGSLPWEAVPDTGPTASSSSAEVSSSSKPNPSPTRRKRTTTASSQGLGRYGEKAARVVD</sequence>
<name>A0AAD4H8Z0_9FUNG</name>
<protein>
    <recommendedName>
        <fullName evidence="3">Cas12f1-like TNB domain-containing protein</fullName>
    </recommendedName>
</protein>
<feature type="domain" description="Cas12f1-like TNB" evidence="3">
    <location>
        <begin position="671"/>
        <end position="731"/>
    </location>
</feature>
<dbReference type="EMBL" id="JAAAIL010000110">
    <property type="protein sequence ID" value="KAG0279678.1"/>
    <property type="molecule type" value="Genomic_DNA"/>
</dbReference>
<dbReference type="Proteomes" id="UP001194580">
    <property type="component" value="Unassembled WGS sequence"/>
</dbReference>
<dbReference type="Pfam" id="PF07282">
    <property type="entry name" value="Cas12f1-like_TNB"/>
    <property type="match status" value="1"/>
</dbReference>
<feature type="compositionally biased region" description="Low complexity" evidence="2">
    <location>
        <begin position="512"/>
        <end position="525"/>
    </location>
</feature>
<accession>A0AAD4H8Z0</accession>
<feature type="region of interest" description="Disordered" evidence="2">
    <location>
        <begin position="505"/>
        <end position="525"/>
    </location>
</feature>
<feature type="region of interest" description="Disordered" evidence="2">
    <location>
        <begin position="465"/>
        <end position="487"/>
    </location>
</feature>
<dbReference type="AlphaFoldDB" id="A0AAD4H8Z0"/>
<feature type="compositionally biased region" description="Basic and acidic residues" evidence="2">
    <location>
        <begin position="804"/>
        <end position="813"/>
    </location>
</feature>
<dbReference type="GO" id="GO:0003677">
    <property type="term" value="F:DNA binding"/>
    <property type="evidence" value="ECO:0007669"/>
    <property type="project" value="UniProtKB-KW"/>
</dbReference>
<feature type="region of interest" description="Disordered" evidence="2">
    <location>
        <begin position="757"/>
        <end position="813"/>
    </location>
</feature>
<reference evidence="4" key="1">
    <citation type="journal article" date="2020" name="Fungal Divers.">
        <title>Resolving the Mortierellaceae phylogeny through synthesis of multi-gene phylogenetics and phylogenomics.</title>
        <authorList>
            <person name="Vandepol N."/>
            <person name="Liber J."/>
            <person name="Desiro A."/>
            <person name="Na H."/>
            <person name="Kennedy M."/>
            <person name="Barry K."/>
            <person name="Grigoriev I.V."/>
            <person name="Miller A.N."/>
            <person name="O'Donnell K."/>
            <person name="Stajich J.E."/>
            <person name="Bonito G."/>
        </authorList>
    </citation>
    <scope>NUCLEOTIDE SEQUENCE</scope>
    <source>
        <strain evidence="4">NRRL 28262</strain>
    </source>
</reference>
<evidence type="ECO:0000259" key="3">
    <source>
        <dbReference type="Pfam" id="PF07282"/>
    </source>
</evidence>
<evidence type="ECO:0000313" key="4">
    <source>
        <dbReference type="EMBL" id="KAG0279678.1"/>
    </source>
</evidence>
<evidence type="ECO:0000313" key="5">
    <source>
        <dbReference type="Proteomes" id="UP001194580"/>
    </source>
</evidence>
<proteinExistence type="predicted"/>
<keyword evidence="1" id="KW-0238">DNA-binding</keyword>